<dbReference type="Pfam" id="PF04647">
    <property type="entry name" value="AgrB"/>
    <property type="match status" value="1"/>
</dbReference>
<sequence>MTTIIDNYIDRFANYLQERNNLDRIAYLKVRLGLQVVVSNIIKLVVTYGISFLCGLFFYTLTTHLSYFVIRQYAHGAHAKSSIQCHVLNLLLFVLLPWLIVYTQISQVIMFIVAVFSFIILCIYAPSETKKQPIPQSIVKDLKIKTIVVSLIVIAISFLFPDPYPQLIYTGVFLIAVSQLPIFSTKEDVYL</sequence>
<dbReference type="InterPro" id="IPR006741">
    <property type="entry name" value="AgrB"/>
</dbReference>
<dbReference type="RefSeq" id="WP_059107654.1">
    <property type="nucleotide sequence ID" value="NZ_AP024589.1"/>
</dbReference>
<keyword evidence="5 9" id="KW-0378">Hydrolase</keyword>
<reference evidence="11 12" key="1">
    <citation type="submission" date="2017-08" db="EMBL/GenBank/DDBJ databases">
        <title>Draft genome sequences of 64 type strains of genus Staph aureus.</title>
        <authorList>
            <person name="Cole K."/>
            <person name="Golubchik T."/>
            <person name="Russell J."/>
            <person name="Foster D."/>
            <person name="Llewelyn M."/>
            <person name="Wilson D."/>
            <person name="Crook D."/>
            <person name="Paul J."/>
        </authorList>
    </citation>
    <scope>NUCLEOTIDE SEQUENCE [LARGE SCALE GENOMIC DNA]</scope>
    <source>
        <strain evidence="11 12">NCTC 12101</strain>
    </source>
</reference>
<dbReference type="EC" id="3.4.-.-" evidence="9"/>
<keyword evidence="1 9" id="KW-1003">Cell membrane</keyword>
<comment type="function">
    <text evidence="9">Essential for the production of a quorum sensing system signal molecule, the autoinducing peptide (AIP). This quorum sensing system is responsible for the regulation of the expression of virulence factor genes. Involved in the proteolytic processing of AgrD, the precursor of AIP.</text>
</comment>
<evidence type="ECO:0000256" key="4">
    <source>
        <dbReference type="ARBA" id="ARBA00022692"/>
    </source>
</evidence>
<dbReference type="Proteomes" id="UP001171687">
    <property type="component" value="Unassembled WGS sequence"/>
</dbReference>
<feature type="transmembrane region" description="Helical" evidence="9">
    <location>
        <begin position="142"/>
        <end position="160"/>
    </location>
</feature>
<evidence type="ECO:0000256" key="1">
    <source>
        <dbReference type="ARBA" id="ARBA00022475"/>
    </source>
</evidence>
<keyword evidence="2 9" id="KW-0673">Quorum sensing</keyword>
<organism evidence="11 12">
    <name type="scientific">Staphylococcus auricularis</name>
    <dbReference type="NCBI Taxonomy" id="29379"/>
    <lineage>
        <taxon>Bacteria</taxon>
        <taxon>Bacillati</taxon>
        <taxon>Bacillota</taxon>
        <taxon>Bacilli</taxon>
        <taxon>Bacillales</taxon>
        <taxon>Staphylococcaceae</taxon>
        <taxon>Staphylococcus</taxon>
    </lineage>
</organism>
<keyword evidence="3 9" id="KW-0645">Protease</keyword>
<dbReference type="GeneID" id="64981751"/>
<accession>A0AAP8PQ18</accession>
<evidence type="ECO:0000256" key="9">
    <source>
        <dbReference type="HAMAP-Rule" id="MF_00784"/>
    </source>
</evidence>
<evidence type="ECO:0000256" key="7">
    <source>
        <dbReference type="ARBA" id="ARBA00023026"/>
    </source>
</evidence>
<keyword evidence="8 9" id="KW-0472">Membrane</keyword>
<dbReference type="GO" id="GO:0009372">
    <property type="term" value="P:quorum sensing"/>
    <property type="evidence" value="ECO:0007669"/>
    <property type="project" value="UniProtKB-UniRule"/>
</dbReference>
<gene>
    <name evidence="9" type="primary">agrB</name>
    <name evidence="11" type="ORF">CD158_02800</name>
    <name evidence="10" type="ORF">QYH67_00735</name>
</gene>
<dbReference type="GO" id="GO:0005886">
    <property type="term" value="C:plasma membrane"/>
    <property type="evidence" value="ECO:0007669"/>
    <property type="project" value="UniProtKB-SubCell"/>
</dbReference>
<dbReference type="EMBL" id="JAUHQC010000003">
    <property type="protein sequence ID" value="MDN4532141.1"/>
    <property type="molecule type" value="Genomic_DNA"/>
</dbReference>
<dbReference type="SMART" id="SM00793">
    <property type="entry name" value="AgrB"/>
    <property type="match status" value="1"/>
</dbReference>
<comment type="caution">
    <text evidence="11">The sequence shown here is derived from an EMBL/GenBank/DDBJ whole genome shotgun (WGS) entry which is preliminary data.</text>
</comment>
<reference evidence="10" key="2">
    <citation type="submission" date="2023-07" db="EMBL/GenBank/DDBJ databases">
        <title>Evaluation of the beneficial properties of pineapple isolates.</title>
        <authorList>
            <person name="Adefiranye O."/>
        </authorList>
    </citation>
    <scope>NUCLEOTIDE SEQUENCE</scope>
    <source>
        <strain evidence="10">PAPLE_T1</strain>
    </source>
</reference>
<dbReference type="Proteomes" id="UP000242470">
    <property type="component" value="Unassembled WGS sequence"/>
</dbReference>
<feature type="transmembrane region" description="Helical" evidence="9">
    <location>
        <begin position="108"/>
        <end position="126"/>
    </location>
</feature>
<proteinExistence type="inferred from homology"/>
<feature type="transmembrane region" description="Helical" evidence="9">
    <location>
        <begin position="83"/>
        <end position="102"/>
    </location>
</feature>
<keyword evidence="7 9" id="KW-0843">Virulence</keyword>
<dbReference type="GO" id="GO:0008233">
    <property type="term" value="F:peptidase activity"/>
    <property type="evidence" value="ECO:0007669"/>
    <property type="project" value="UniProtKB-UniRule"/>
</dbReference>
<dbReference type="GO" id="GO:0006508">
    <property type="term" value="P:proteolysis"/>
    <property type="evidence" value="ECO:0007669"/>
    <property type="project" value="UniProtKB-KW"/>
</dbReference>
<dbReference type="EMBL" id="PPQW01000010">
    <property type="protein sequence ID" value="PNZ68751.1"/>
    <property type="molecule type" value="Genomic_DNA"/>
</dbReference>
<evidence type="ECO:0000256" key="6">
    <source>
        <dbReference type="ARBA" id="ARBA00022989"/>
    </source>
</evidence>
<protein>
    <recommendedName>
        <fullName evidence="9">Accessory gene regulator protein B</fullName>
        <ecNumber evidence="9">3.4.-.-</ecNumber>
    </recommendedName>
</protein>
<comment type="similarity">
    <text evidence="9">Belongs to the AgrB family.</text>
</comment>
<evidence type="ECO:0000256" key="8">
    <source>
        <dbReference type="ARBA" id="ARBA00023136"/>
    </source>
</evidence>
<evidence type="ECO:0000313" key="11">
    <source>
        <dbReference type="EMBL" id="PNZ68751.1"/>
    </source>
</evidence>
<evidence type="ECO:0000313" key="12">
    <source>
        <dbReference type="Proteomes" id="UP000242470"/>
    </source>
</evidence>
<evidence type="ECO:0000256" key="3">
    <source>
        <dbReference type="ARBA" id="ARBA00022670"/>
    </source>
</evidence>
<evidence type="ECO:0000256" key="2">
    <source>
        <dbReference type="ARBA" id="ARBA00022654"/>
    </source>
</evidence>
<name>A0AAP8PQ18_9STAP</name>
<feature type="transmembrane region" description="Helical" evidence="9">
    <location>
        <begin position="41"/>
        <end position="62"/>
    </location>
</feature>
<keyword evidence="6 9" id="KW-1133">Transmembrane helix</keyword>
<dbReference type="HAMAP" id="MF_00784">
    <property type="entry name" value="AgrB"/>
    <property type="match status" value="1"/>
</dbReference>
<evidence type="ECO:0000313" key="10">
    <source>
        <dbReference type="EMBL" id="MDN4532141.1"/>
    </source>
</evidence>
<keyword evidence="4 9" id="KW-0812">Transmembrane</keyword>
<comment type="subcellular location">
    <subcellularLocation>
        <location evidence="9">Cell membrane</location>
        <topology evidence="9">Multi-pass membrane protein</topology>
    </subcellularLocation>
</comment>
<evidence type="ECO:0000256" key="5">
    <source>
        <dbReference type="ARBA" id="ARBA00022801"/>
    </source>
</evidence>
<dbReference type="AlphaFoldDB" id="A0AAP8PQ18"/>